<dbReference type="PIRSF" id="PIRSF006603">
    <property type="entry name" value="DinF"/>
    <property type="match status" value="1"/>
</dbReference>
<evidence type="ECO:0000256" key="2">
    <source>
        <dbReference type="ARBA" id="ARBA00022448"/>
    </source>
</evidence>
<evidence type="ECO:0000256" key="6">
    <source>
        <dbReference type="ARBA" id="ARBA00023136"/>
    </source>
</evidence>
<dbReference type="GO" id="GO:0015297">
    <property type="term" value="F:antiporter activity"/>
    <property type="evidence" value="ECO:0007669"/>
    <property type="project" value="InterPro"/>
</dbReference>
<evidence type="ECO:0000256" key="3">
    <source>
        <dbReference type="ARBA" id="ARBA00022475"/>
    </source>
</evidence>
<evidence type="ECO:0000256" key="5">
    <source>
        <dbReference type="ARBA" id="ARBA00022989"/>
    </source>
</evidence>
<feature type="transmembrane region" description="Helical" evidence="7">
    <location>
        <begin position="405"/>
        <end position="426"/>
    </location>
</feature>
<evidence type="ECO:0000313" key="8">
    <source>
        <dbReference type="EMBL" id="CAB3288706.1"/>
    </source>
</evidence>
<dbReference type="EMBL" id="LR792632">
    <property type="protein sequence ID" value="CAB3288706.1"/>
    <property type="molecule type" value="Genomic_DNA"/>
</dbReference>
<feature type="transmembrane region" description="Helical" evidence="7">
    <location>
        <begin position="47"/>
        <end position="70"/>
    </location>
</feature>
<keyword evidence="6 7" id="KW-0472">Membrane</keyword>
<feature type="transmembrane region" description="Helical" evidence="7">
    <location>
        <begin position="285"/>
        <end position="305"/>
    </location>
</feature>
<feature type="transmembrane region" description="Helical" evidence="7">
    <location>
        <begin position="317"/>
        <end position="344"/>
    </location>
</feature>
<keyword evidence="3" id="KW-1003">Cell membrane</keyword>
<dbReference type="Pfam" id="PF01554">
    <property type="entry name" value="MatE"/>
    <property type="match status" value="2"/>
</dbReference>
<feature type="transmembrane region" description="Helical" evidence="7">
    <location>
        <begin position="364"/>
        <end position="384"/>
    </location>
</feature>
<dbReference type="KEGG" id="mesg:MLAUSG7_0858"/>
<dbReference type="AlphaFoldDB" id="A0A8D6PWL6"/>
<keyword evidence="4 7" id="KW-0812">Transmembrane</keyword>
<evidence type="ECO:0000256" key="7">
    <source>
        <dbReference type="SAM" id="Phobius"/>
    </source>
</evidence>
<dbReference type="GeneID" id="65883663"/>
<dbReference type="InterPro" id="IPR002528">
    <property type="entry name" value="MATE_fam"/>
</dbReference>
<feature type="transmembrane region" description="Helical" evidence="7">
    <location>
        <begin position="246"/>
        <end position="265"/>
    </location>
</feature>
<dbReference type="Proteomes" id="UP000679213">
    <property type="component" value="Chromosome I"/>
</dbReference>
<organism evidence="8 9">
    <name type="scientific">Methanocaldococcus lauensis</name>
    <dbReference type="NCBI Taxonomy" id="2546128"/>
    <lineage>
        <taxon>Archaea</taxon>
        <taxon>Methanobacteriati</taxon>
        <taxon>Methanobacteriota</taxon>
        <taxon>Methanomada group</taxon>
        <taxon>Methanococci</taxon>
        <taxon>Methanococcales</taxon>
        <taxon>Methanocaldococcaceae</taxon>
        <taxon>Methanocaldococcus</taxon>
    </lineage>
</organism>
<feature type="transmembrane region" description="Helical" evidence="7">
    <location>
        <begin position="190"/>
        <end position="210"/>
    </location>
</feature>
<dbReference type="CDD" id="cd13147">
    <property type="entry name" value="MATE_MJ0709_like"/>
    <property type="match status" value="1"/>
</dbReference>
<sequence length="455" mass="49666">MDSVKILLDDPKKAVIYVSKPIIIATFIESIYSLVDSIWVSGLGYDALAAIGASFPILISVYAISWGLSIGISSGISRKIGERNKEEANKVANHGIVLAIIMGILFIILVYPNLNCIFSLMGTYGLCKTLAVEYSKILVLGVIIINLCDALYGIFRGEGNTKIVMIASIVGTVSNIILDPIFIYKLNLGISGASIATILSVFISLLILSYKLFIKKSSYITVNLKNFKPDFKIISDLIRVGLPTSFIDLTVAVSFFIMTYLIMLVGDSKDLAVYTGALRITEFGFIPMLGLASGATSVIGASYGAKEFKKLKTAYFYTIKIGVLMEIVIVSLIILFSPILAYLFTYTKISMGIHEELVKALRIIPLYLIFTPFILTTSALFQGIGKGEKSLIIAIFRSLICHISYAYIFAVILGLGVFGIYISLVFGDFTSGIFSLILGIIAINSMLKLEGKYRN</sequence>
<evidence type="ECO:0008006" key="10">
    <source>
        <dbReference type="Google" id="ProtNLM"/>
    </source>
</evidence>
<dbReference type="RefSeq" id="WP_214399243.1">
    <property type="nucleotide sequence ID" value="NZ_LR792632.1"/>
</dbReference>
<name>A0A8D6PWL6_9EURY</name>
<dbReference type="InterPro" id="IPR052031">
    <property type="entry name" value="Membrane_Transporter-Flippase"/>
</dbReference>
<keyword evidence="9" id="KW-1185">Reference proteome</keyword>
<dbReference type="GO" id="GO:0005886">
    <property type="term" value="C:plasma membrane"/>
    <property type="evidence" value="ECO:0007669"/>
    <property type="project" value="UniProtKB-SubCell"/>
</dbReference>
<feature type="transmembrane region" description="Helical" evidence="7">
    <location>
        <begin position="134"/>
        <end position="152"/>
    </location>
</feature>
<gene>
    <name evidence="8" type="ORF">MLAUSG7_0858</name>
</gene>
<feature type="transmembrane region" description="Helical" evidence="7">
    <location>
        <begin position="14"/>
        <end position="35"/>
    </location>
</feature>
<dbReference type="NCBIfam" id="TIGR00797">
    <property type="entry name" value="matE"/>
    <property type="match status" value="1"/>
</dbReference>
<reference evidence="8 9" key="1">
    <citation type="submission" date="2020-04" db="EMBL/GenBank/DDBJ databases">
        <authorList>
            <consortium name="Genoscope - CEA"/>
            <person name="William W."/>
        </authorList>
    </citation>
    <scope>NUCLEOTIDE SEQUENCE [LARGE SCALE GENOMIC DNA]</scope>
    <source>
        <strain evidence="8 9">SG7</strain>
    </source>
</reference>
<keyword evidence="2" id="KW-0813">Transport</keyword>
<comment type="subcellular location">
    <subcellularLocation>
        <location evidence="1">Cell membrane</location>
        <topology evidence="1">Multi-pass membrane protein</topology>
    </subcellularLocation>
</comment>
<keyword evidence="5 7" id="KW-1133">Transmembrane helix</keyword>
<feature type="transmembrane region" description="Helical" evidence="7">
    <location>
        <begin position="164"/>
        <end position="184"/>
    </location>
</feature>
<feature type="transmembrane region" description="Helical" evidence="7">
    <location>
        <begin position="432"/>
        <end position="449"/>
    </location>
</feature>
<evidence type="ECO:0000256" key="1">
    <source>
        <dbReference type="ARBA" id="ARBA00004651"/>
    </source>
</evidence>
<dbReference type="PANTHER" id="PTHR43549">
    <property type="entry name" value="MULTIDRUG RESISTANCE PROTEIN YPNP-RELATED"/>
    <property type="match status" value="1"/>
</dbReference>
<accession>A0A8D6PWL6</accession>
<evidence type="ECO:0000313" key="9">
    <source>
        <dbReference type="Proteomes" id="UP000679213"/>
    </source>
</evidence>
<dbReference type="InterPro" id="IPR048279">
    <property type="entry name" value="MdtK-like"/>
</dbReference>
<proteinExistence type="predicted"/>
<feature type="transmembrane region" description="Helical" evidence="7">
    <location>
        <begin position="91"/>
        <end position="114"/>
    </location>
</feature>
<protein>
    <recommendedName>
        <fullName evidence="10">MATE efflux family protein</fullName>
    </recommendedName>
</protein>
<evidence type="ECO:0000256" key="4">
    <source>
        <dbReference type="ARBA" id="ARBA00022692"/>
    </source>
</evidence>
<dbReference type="PANTHER" id="PTHR43549:SF2">
    <property type="entry name" value="MULTIDRUG RESISTANCE PROTEIN NORM-RELATED"/>
    <property type="match status" value="1"/>
</dbReference>
<dbReference type="GO" id="GO:0042910">
    <property type="term" value="F:xenobiotic transmembrane transporter activity"/>
    <property type="evidence" value="ECO:0007669"/>
    <property type="project" value="InterPro"/>
</dbReference>